<comment type="caution">
    <text evidence="2">The sequence shown here is derived from an EMBL/GenBank/DDBJ whole genome shotgun (WGS) entry which is preliminary data.</text>
</comment>
<dbReference type="RefSeq" id="WP_307224309.1">
    <property type="nucleotide sequence ID" value="NZ_JAUSUE010000012.1"/>
</dbReference>
<evidence type="ECO:0000259" key="1">
    <source>
        <dbReference type="Pfam" id="PF00149"/>
    </source>
</evidence>
<dbReference type="InterPro" id="IPR029052">
    <property type="entry name" value="Metallo-depent_PP-like"/>
</dbReference>
<proteinExistence type="predicted"/>
<feature type="domain" description="Calcineurin-like phosphoesterase" evidence="1">
    <location>
        <begin position="18"/>
        <end position="65"/>
    </location>
</feature>
<accession>A0ABT9YA92</accession>
<reference evidence="2 3" key="1">
    <citation type="submission" date="2023-07" db="EMBL/GenBank/DDBJ databases">
        <title>Genomic Encyclopedia of Type Strains, Phase IV (KMG-IV): sequencing the most valuable type-strain genomes for metagenomic binning, comparative biology and taxonomic classification.</title>
        <authorList>
            <person name="Goeker M."/>
        </authorList>
    </citation>
    <scope>NUCLEOTIDE SEQUENCE [LARGE SCALE GENOMIC DNA]</scope>
    <source>
        <strain evidence="2 3">DSM 16980</strain>
    </source>
</reference>
<dbReference type="EMBL" id="JAUSUE010000012">
    <property type="protein sequence ID" value="MDQ0204117.1"/>
    <property type="molecule type" value="Genomic_DNA"/>
</dbReference>
<protein>
    <submittedName>
        <fullName evidence="2">Icc-related predicted phosphoesterase</fullName>
    </submittedName>
</protein>
<dbReference type="InterPro" id="IPR004843">
    <property type="entry name" value="Calcineurin-like_PHP"/>
</dbReference>
<organism evidence="2 3">
    <name type="scientific">Pectinatus haikarae</name>
    <dbReference type="NCBI Taxonomy" id="349096"/>
    <lineage>
        <taxon>Bacteria</taxon>
        <taxon>Bacillati</taxon>
        <taxon>Bacillota</taxon>
        <taxon>Negativicutes</taxon>
        <taxon>Selenomonadales</taxon>
        <taxon>Selenomonadaceae</taxon>
        <taxon>Pectinatus</taxon>
    </lineage>
</organism>
<evidence type="ECO:0000313" key="3">
    <source>
        <dbReference type="Proteomes" id="UP001239167"/>
    </source>
</evidence>
<dbReference type="SUPFAM" id="SSF56300">
    <property type="entry name" value="Metallo-dependent phosphatases"/>
    <property type="match status" value="1"/>
</dbReference>
<dbReference type="Pfam" id="PF00149">
    <property type="entry name" value="Metallophos"/>
    <property type="match status" value="1"/>
</dbReference>
<evidence type="ECO:0000313" key="2">
    <source>
        <dbReference type="EMBL" id="MDQ0204117.1"/>
    </source>
</evidence>
<dbReference type="Proteomes" id="UP001239167">
    <property type="component" value="Unassembled WGS sequence"/>
</dbReference>
<sequence length="70" mass="8043">MKHDRKEVAEMSMHTIGRILATSDIHGQNKKFHMKTMQHEPEQDLLIVCGDLIDRGKENLKCLAACQKLQ</sequence>
<dbReference type="Gene3D" id="3.60.21.10">
    <property type="match status" value="1"/>
</dbReference>
<name>A0ABT9YA92_9FIRM</name>
<keyword evidence="3" id="KW-1185">Reference proteome</keyword>
<gene>
    <name evidence="2" type="ORF">J2S01_001839</name>
</gene>